<feature type="transmembrane region" description="Helical" evidence="2">
    <location>
        <begin position="20"/>
        <end position="39"/>
    </location>
</feature>
<evidence type="ECO:0000256" key="1">
    <source>
        <dbReference type="SAM" id="MobiDB-lite"/>
    </source>
</evidence>
<proteinExistence type="predicted"/>
<accession>A0A5B0P7Q1</accession>
<gene>
    <name evidence="3" type="ORF">PGTUg99_000460</name>
</gene>
<keyword evidence="2" id="KW-1133">Transmembrane helix</keyword>
<evidence type="ECO:0000313" key="3">
    <source>
        <dbReference type="EMBL" id="KAA1097056.1"/>
    </source>
</evidence>
<keyword evidence="2" id="KW-0812">Transmembrane</keyword>
<name>A0A5B0P7Q1_PUCGR</name>
<protein>
    <submittedName>
        <fullName evidence="3">Uncharacterized protein</fullName>
    </submittedName>
</protein>
<dbReference type="Proteomes" id="UP000325313">
    <property type="component" value="Unassembled WGS sequence"/>
</dbReference>
<evidence type="ECO:0000256" key="2">
    <source>
        <dbReference type="SAM" id="Phobius"/>
    </source>
</evidence>
<sequence length="87" mass="10167">MKTRHFRPQQIKRRLFSNSLAFSITLFGTGIAFCCMVNPRKNNPNLQRPLPPPTRAKRPRQRLYGHPLHNLLIMDRISSRSDGHFTI</sequence>
<reference evidence="3 4" key="1">
    <citation type="submission" date="2019-05" db="EMBL/GenBank/DDBJ databases">
        <title>Emergence of the Ug99 lineage of the wheat stem rust pathogen through somatic hybridization.</title>
        <authorList>
            <person name="Li F."/>
            <person name="Upadhyaya N.M."/>
            <person name="Sperschneider J."/>
            <person name="Matny O."/>
            <person name="Nguyen-Phuc H."/>
            <person name="Mago R."/>
            <person name="Raley C."/>
            <person name="Miller M.E."/>
            <person name="Silverstein K.A.T."/>
            <person name="Henningsen E."/>
            <person name="Hirsch C.D."/>
            <person name="Visser B."/>
            <person name="Pretorius Z.A."/>
            <person name="Steffenson B.J."/>
            <person name="Schwessinger B."/>
            <person name="Dodds P.N."/>
            <person name="Figueroa M."/>
        </authorList>
    </citation>
    <scope>NUCLEOTIDE SEQUENCE [LARGE SCALE GENOMIC DNA]</scope>
    <source>
        <strain evidence="3 4">Ug99</strain>
    </source>
</reference>
<dbReference type="EMBL" id="VDEP01000356">
    <property type="protein sequence ID" value="KAA1097056.1"/>
    <property type="molecule type" value="Genomic_DNA"/>
</dbReference>
<dbReference type="AlphaFoldDB" id="A0A5B0P7Q1"/>
<organism evidence="3 4">
    <name type="scientific">Puccinia graminis f. sp. tritici</name>
    <dbReference type="NCBI Taxonomy" id="56615"/>
    <lineage>
        <taxon>Eukaryota</taxon>
        <taxon>Fungi</taxon>
        <taxon>Dikarya</taxon>
        <taxon>Basidiomycota</taxon>
        <taxon>Pucciniomycotina</taxon>
        <taxon>Pucciniomycetes</taxon>
        <taxon>Pucciniales</taxon>
        <taxon>Pucciniaceae</taxon>
        <taxon>Puccinia</taxon>
    </lineage>
</organism>
<evidence type="ECO:0000313" key="4">
    <source>
        <dbReference type="Proteomes" id="UP000325313"/>
    </source>
</evidence>
<feature type="region of interest" description="Disordered" evidence="1">
    <location>
        <begin position="41"/>
        <end position="62"/>
    </location>
</feature>
<comment type="caution">
    <text evidence="3">The sequence shown here is derived from an EMBL/GenBank/DDBJ whole genome shotgun (WGS) entry which is preliminary data.</text>
</comment>
<keyword evidence="2" id="KW-0472">Membrane</keyword>